<dbReference type="InterPro" id="IPR004305">
    <property type="entry name" value="Thiaminase-2/PQQC"/>
</dbReference>
<dbReference type="InterPro" id="IPR016084">
    <property type="entry name" value="Haem_Oase-like_multi-hlx"/>
</dbReference>
<evidence type="ECO:0000259" key="2">
    <source>
        <dbReference type="Pfam" id="PF03070"/>
    </source>
</evidence>
<evidence type="ECO:0000313" key="4">
    <source>
        <dbReference type="Proteomes" id="UP000014062"/>
    </source>
</evidence>
<reference evidence="4" key="1">
    <citation type="journal article" date="2013" name="Genome Biol. Evol.">
        <title>The genome sequence of Streptomyces lividans 66 reveals a novel tRNA-dependent peptide biosynthetic system within a metal-related genomic island.</title>
        <authorList>
            <person name="Cruz-Morales P."/>
            <person name="Vijgenboom E."/>
            <person name="Iruegas-Bocardo F."/>
            <person name="Girard G."/>
            <person name="Yanez-Guerra L.A."/>
            <person name="Ramos-Aboites H.E."/>
            <person name="Pernodet J.L."/>
            <person name="Anne J."/>
            <person name="van Wezel G.P."/>
            <person name="Barona-Gomez F."/>
        </authorList>
    </citation>
    <scope>NUCLEOTIDE SEQUENCE [LARGE SCALE GENOMIC DNA]</scope>
    <source>
        <strain evidence="4">1326</strain>
    </source>
</reference>
<proteinExistence type="predicted"/>
<dbReference type="Gene3D" id="1.20.910.10">
    <property type="entry name" value="Heme oxygenase-like"/>
    <property type="match status" value="1"/>
</dbReference>
<dbReference type="RefSeq" id="WP_016325306.1">
    <property type="nucleotide sequence ID" value="NZ_CM001889.1"/>
</dbReference>
<comment type="pathway">
    <text evidence="1">Cofactor biosynthesis; thiamine diphosphate biosynthesis.</text>
</comment>
<sequence length="220" mass="23521">MSTVTDLINVAQGQMLAQTAPPRFIDLLQEGLVPKERLGRLSGELYQLVRSDRRSFALLAARFPAAPAGDLYLTMAEGEGEALRLLVDFAAALGIGEQTLRDHEPLPLAQAYPAYLAQSALFGTASDIALALLANALESGRTYARVADALVSRYGFQESDVAHFRFFAETPLPLLDQAAATLESGLAAGDDPMAAVRCARTVHALESEFWACLAQGLDIG</sequence>
<name>A0A7U9DPX9_STRLI</name>
<dbReference type="Proteomes" id="UP000014062">
    <property type="component" value="Chromosome"/>
</dbReference>
<gene>
    <name evidence="3" type="ORF">SLI_0888</name>
</gene>
<feature type="domain" description="Thiaminase-2/PQQC" evidence="2">
    <location>
        <begin position="24"/>
        <end position="149"/>
    </location>
</feature>
<dbReference type="AlphaFoldDB" id="A0A7U9DPX9"/>
<dbReference type="SUPFAM" id="SSF48613">
    <property type="entry name" value="Heme oxygenase-like"/>
    <property type="match status" value="1"/>
</dbReference>
<dbReference type="EMBL" id="CM001889">
    <property type="protein sequence ID" value="EOY45607.1"/>
    <property type="molecule type" value="Genomic_DNA"/>
</dbReference>
<evidence type="ECO:0000256" key="1">
    <source>
        <dbReference type="ARBA" id="ARBA00004948"/>
    </source>
</evidence>
<accession>A0A7U9DPX9</accession>
<dbReference type="Pfam" id="PF03070">
    <property type="entry name" value="TENA_THI-4"/>
    <property type="match status" value="1"/>
</dbReference>
<evidence type="ECO:0000313" key="3">
    <source>
        <dbReference type="EMBL" id="EOY45607.1"/>
    </source>
</evidence>
<protein>
    <submittedName>
        <fullName evidence="3">TenA family transcriptional regulator</fullName>
    </submittedName>
</protein>
<organism evidence="3 4">
    <name type="scientific">Streptomyces lividans 1326</name>
    <dbReference type="NCBI Taxonomy" id="1200984"/>
    <lineage>
        <taxon>Bacteria</taxon>
        <taxon>Bacillati</taxon>
        <taxon>Actinomycetota</taxon>
        <taxon>Actinomycetes</taxon>
        <taxon>Kitasatosporales</taxon>
        <taxon>Streptomycetaceae</taxon>
        <taxon>Streptomyces</taxon>
    </lineage>
</organism>